<evidence type="ECO:0000313" key="3">
    <source>
        <dbReference type="Proteomes" id="UP001317322"/>
    </source>
</evidence>
<keyword evidence="3" id="KW-1185">Reference proteome</keyword>
<evidence type="ECO:0000313" key="2">
    <source>
        <dbReference type="EMBL" id="UUI64638.1"/>
    </source>
</evidence>
<proteinExistence type="predicted"/>
<dbReference type="RefSeq" id="WP_227566432.1">
    <property type="nucleotide sequence ID" value="NZ_CP101989.1"/>
</dbReference>
<accession>A0ABY5K4D8</accession>
<feature type="region of interest" description="Disordered" evidence="1">
    <location>
        <begin position="254"/>
        <end position="294"/>
    </location>
</feature>
<feature type="compositionally biased region" description="Low complexity" evidence="1">
    <location>
        <begin position="254"/>
        <end position="268"/>
    </location>
</feature>
<evidence type="ECO:0000256" key="1">
    <source>
        <dbReference type="SAM" id="MobiDB-lite"/>
    </source>
</evidence>
<gene>
    <name evidence="2" type="ORF">NP075_16190</name>
</gene>
<reference evidence="2 3" key="1">
    <citation type="submission" date="2022-07" db="EMBL/GenBank/DDBJ databases">
        <title>Novel species in genus cellulomonas.</title>
        <authorList>
            <person name="Ye L."/>
        </authorList>
    </citation>
    <scope>NUCLEOTIDE SEQUENCE [LARGE SCALE GENOMIC DNA]</scope>
    <source>
        <strain evidence="3">zg-Y908</strain>
    </source>
</reference>
<sequence length="1885" mass="187123">MSDTGRRSGTSAPTVAVDATAHGAPGTHVDVAVRVRNVTTGPVDVRVHAVGLGWAPATVDVPALAPQATAGTTLRVAVPAGAAAGAYPFLVVAETPAGRTVTDAQLTVDGASELLVSVEPADSRGRGRRRVDVVLANTGAAPTSVDLTAAGVGVDVDVPAVPVQVAPAATVRVPAVLRSGHRWVGRARRHTFTVTATGRSAPQQVPGTFTSRAWLGPTVLKVAAVVAVVALWAGGAVVGIPRVVAALDGGQDAPPAAGAGGADAQPGAGAPGGAAGGGSGGASGDDAGGAPGALDAAPAPALRVAGQVSGVDPAGASVQVVPTSELWGTTPTAAEVPDGAVGVGRLVTDAASGVPLGRVLAPAVAAVRAARTALTAPTAPGRLLGTALTVEGTGPTAQRVRTTTDEAGTWAVAGLSPTTRYLVTVAKPGYRTARYVLTGAELSATPLQTELRAGDGVLRGVVTGPDGPVGGVGLTITDGTTTVTTRTVTEGRVGSWSVEGLSTPSTYLVTASSDRWGSTSRLVTMPAAAERTVDLAVSPGVASLSGVALGTATLGGVGGIGGLTVTATDGTTTRTATTLTGDDAGRFVLADLPVPGTYTVTVAGPGYATVTRELALTPQGVEGWEVAMTAIGGAVTGTVRGDDGAGVTAAGLRLSDGTETYKSMSASDGDGSYRFVGVAAGTYVLSAEAFGYVTGYAQVTVAAGGTVTSDLVLTTVPGDGLVATASVTGRATDAATGGRVTCLATTEPCLVTVTTRATALDGTTRTVTATAGPDDAYVLPGDGEPGLLPGRYTLTVSVPGYERSTVDVAVPMGAVVEAATVALTPSPSLVGTVLPRVGALPTGVCVVARPAGSTTSCTPATATCTGPDARCANVEQGMYELRRLPAGAWEVVLVGLPAEWVTPDPVEVVLLPGETRRYDATVERLGIIRVTTLRADASGAIGTAANATVHATQVGGPTVANAVSDTDGVAVLTGLTPGTYRIVTTAADAASAAITIERDISLNQQLDATVVLASPVGDQVVQVVVQSAHDAFRALASARVTVTGVVGYSGTTPVRRSQSFTTDGFGEVLVCTAPTGACAGRPVLPLVSGHVDVVVHAEGFDPLRLDGVELGGVDRVVLTPSYQLLDASMVLVPRVTAVPGVTLEAVDAPPGTGTVRLTPAVGGFPTTVDGQDATQVPLTFVDTALGVENRIRPGTYRFRVTADGWSVRAGTAELVVVVPYRDDDSPFTTAAQVVLVRDGGVLVTLAPDAAAPLTDARVTLSSGGTVVAERRVTSTAPVHLGALPVGRYDLRVVAAGFRTGPATTVDVPPGADARPTVALVGLGRVEGTVSTHLGTGWSVALPGARVSAVGPADEAGTSDVTFTATSDADGRVTLAGDLDREGLWAGDWDLTAEASDHDPATAVATVGTGPEPAELRLTPRGSTLTVRVTDAGGAAVTDGLAVRLAYSDHAVTIDPPAVQDDEFVFSGLLPLTYTLWVVPSTSEYTTVSTRVTVGPGQPGRVEVPLATPTGSVQGAVTREAADGSLVPVPVPDVEVTATAQGATEGVDVTTGPDGRYLLSGLGGGPYTVTFTASGATLTRAVHVVPGQGTVLDVTFPLVRHPVTVQVTSSIGADLTGGLVTLTSGSGTTLGPQPVARSGTRYVTTFPQVPPGTWTVRAAGPAGHLATVEQTVDVSGATTLPLELREVELRLRATGGAPSVDVTVTPTGGVAVPVRLLGGASDSVLYLPGTTAGPAATLGATTSASWLVTLSQTTVPAGATQLLVTAATTPAPAVTETSATTSGPVQAGTDLTVAVTVTTPGGTPAGGVQVAVGAPPDWAQAVSATLAGGTATVTLPTTGWASGTTTLSVRYVPSTSAWSTSDTTVDVQVRPVPTPAPSTPGGPPGP</sequence>
<protein>
    <submittedName>
        <fullName evidence="2">Carboxypeptidase regulatory-like domain-containing protein</fullName>
    </submittedName>
</protein>
<dbReference type="InterPro" id="IPR013784">
    <property type="entry name" value="Carb-bd-like_fold"/>
</dbReference>
<dbReference type="EMBL" id="CP101989">
    <property type="protein sequence ID" value="UUI64638.1"/>
    <property type="molecule type" value="Genomic_DNA"/>
</dbReference>
<dbReference type="Pfam" id="PF13620">
    <property type="entry name" value="CarboxypepD_reg"/>
    <property type="match status" value="3"/>
</dbReference>
<dbReference type="Gene3D" id="2.60.40.1120">
    <property type="entry name" value="Carboxypeptidase-like, regulatory domain"/>
    <property type="match status" value="3"/>
</dbReference>
<dbReference type="SUPFAM" id="SSF49452">
    <property type="entry name" value="Starch-binding domain-like"/>
    <property type="match status" value="1"/>
</dbReference>
<organism evidence="2 3">
    <name type="scientific">Cellulomonas wangsupingiae</name>
    <dbReference type="NCBI Taxonomy" id="2968085"/>
    <lineage>
        <taxon>Bacteria</taxon>
        <taxon>Bacillati</taxon>
        <taxon>Actinomycetota</taxon>
        <taxon>Actinomycetes</taxon>
        <taxon>Micrococcales</taxon>
        <taxon>Cellulomonadaceae</taxon>
        <taxon>Cellulomonas</taxon>
    </lineage>
</organism>
<dbReference type="SUPFAM" id="SSF49478">
    <property type="entry name" value="Cna protein B-type domain"/>
    <property type="match status" value="3"/>
</dbReference>
<name>A0ABY5K4D8_9CELL</name>
<feature type="compositionally biased region" description="Gly residues" evidence="1">
    <location>
        <begin position="269"/>
        <end position="291"/>
    </location>
</feature>
<dbReference type="Proteomes" id="UP001317322">
    <property type="component" value="Chromosome"/>
</dbReference>